<evidence type="ECO:0000256" key="1">
    <source>
        <dbReference type="ARBA" id="ARBA00004141"/>
    </source>
</evidence>
<keyword evidence="3 5" id="KW-1133">Transmembrane helix</keyword>
<keyword evidence="6" id="KW-1185">Reference proteome</keyword>
<feature type="transmembrane region" description="Helical" evidence="5">
    <location>
        <begin position="167"/>
        <end position="188"/>
    </location>
</feature>
<sequence length="457" mass="50687">MPLAIVKRWLAAVSMEPALFLYMCSSFMKFPVFQTLLYEKSCIARYTIGACQDLGSLYDDKALQKDANLLFLVSSLILVIPSIFSALILGSLSDSWNIKVPMLIPVAGLILGDLNYIIQAVYIQNNVYWLMLSDFLFGICGGYTAVIGTILAYNVKVTAVESRSERVAAFEGSIGLGSTIGLLLSGVVRQAVGYPNTFLIMMVMHVAMFFYICVMAKDLNYEEDSTIFDRNILSRFYDVFNFVSDLRNRPIFMVITVVLVALGIELFVFAGLLDVLYSFFRFKLGWNDVPYGWFNGLSNAINSVFILVVYPLMLRIGFTDICLSIVGLSGRVISLVMLAFVFADWWAYLCIIPMALNRFITTGLRATTSKLVEDGEQGKLFALVSLIEGVTSIPATLVFNGLYPLTLDFFAGTIFLAVAVVLLLPIGFLLFIQKKLQRINEADSPNSTETNSIATST</sequence>
<dbReference type="Gene3D" id="1.20.1250.20">
    <property type="entry name" value="MFS general substrate transporter like domains"/>
    <property type="match status" value="1"/>
</dbReference>
<reference evidence="6" key="1">
    <citation type="journal article" date="2013" name="Genetics">
        <title>The draft genome and transcriptome of Panagrellus redivivus are shaped by the harsh demands of a free-living lifestyle.</title>
        <authorList>
            <person name="Srinivasan J."/>
            <person name="Dillman A.R."/>
            <person name="Macchietto M.G."/>
            <person name="Heikkinen L."/>
            <person name="Lakso M."/>
            <person name="Fracchia K.M."/>
            <person name="Antoshechkin I."/>
            <person name="Mortazavi A."/>
            <person name="Wong G."/>
            <person name="Sternberg P.W."/>
        </authorList>
    </citation>
    <scope>NUCLEOTIDE SEQUENCE [LARGE SCALE GENOMIC DNA]</scope>
    <source>
        <strain evidence="6">MT8872</strain>
    </source>
</reference>
<feature type="transmembrane region" description="Helical" evidence="5">
    <location>
        <begin position="293"/>
        <end position="314"/>
    </location>
</feature>
<evidence type="ECO:0000313" key="6">
    <source>
        <dbReference type="Proteomes" id="UP000492821"/>
    </source>
</evidence>
<dbReference type="GO" id="GO:0022857">
    <property type="term" value="F:transmembrane transporter activity"/>
    <property type="evidence" value="ECO:0007669"/>
    <property type="project" value="InterPro"/>
</dbReference>
<dbReference type="GO" id="GO:0016020">
    <property type="term" value="C:membrane"/>
    <property type="evidence" value="ECO:0007669"/>
    <property type="project" value="UniProtKB-SubCell"/>
</dbReference>
<feature type="transmembrane region" description="Helical" evidence="5">
    <location>
        <begin position="380"/>
        <end position="403"/>
    </location>
</feature>
<keyword evidence="4 5" id="KW-0472">Membrane</keyword>
<reference evidence="7" key="2">
    <citation type="submission" date="2020-10" db="UniProtKB">
        <authorList>
            <consortium name="WormBaseParasite"/>
        </authorList>
    </citation>
    <scope>IDENTIFICATION</scope>
</reference>
<dbReference type="PANTHER" id="PTHR23507">
    <property type="entry name" value="ZGC:174356"/>
    <property type="match status" value="1"/>
</dbReference>
<accession>A0A7E4VW54</accession>
<dbReference type="Pfam" id="PF07690">
    <property type="entry name" value="MFS_1"/>
    <property type="match status" value="1"/>
</dbReference>
<feature type="transmembrane region" description="Helical" evidence="5">
    <location>
        <begin position="251"/>
        <end position="273"/>
    </location>
</feature>
<organism evidence="6 7">
    <name type="scientific">Panagrellus redivivus</name>
    <name type="common">Microworm</name>
    <dbReference type="NCBI Taxonomy" id="6233"/>
    <lineage>
        <taxon>Eukaryota</taxon>
        <taxon>Metazoa</taxon>
        <taxon>Ecdysozoa</taxon>
        <taxon>Nematoda</taxon>
        <taxon>Chromadorea</taxon>
        <taxon>Rhabditida</taxon>
        <taxon>Tylenchina</taxon>
        <taxon>Panagrolaimomorpha</taxon>
        <taxon>Panagrolaimoidea</taxon>
        <taxon>Panagrolaimidae</taxon>
        <taxon>Panagrellus</taxon>
    </lineage>
</organism>
<keyword evidence="2 5" id="KW-0812">Transmembrane</keyword>
<dbReference type="InterPro" id="IPR036259">
    <property type="entry name" value="MFS_trans_sf"/>
</dbReference>
<name>A0A7E4VW54_PANRE</name>
<evidence type="ECO:0000256" key="4">
    <source>
        <dbReference type="ARBA" id="ARBA00023136"/>
    </source>
</evidence>
<dbReference type="Proteomes" id="UP000492821">
    <property type="component" value="Unassembled WGS sequence"/>
</dbReference>
<evidence type="ECO:0000256" key="5">
    <source>
        <dbReference type="SAM" id="Phobius"/>
    </source>
</evidence>
<feature type="transmembrane region" description="Helical" evidence="5">
    <location>
        <begin position="102"/>
        <end position="123"/>
    </location>
</feature>
<comment type="subcellular location">
    <subcellularLocation>
        <location evidence="1">Membrane</location>
        <topology evidence="1">Multi-pass membrane protein</topology>
    </subcellularLocation>
</comment>
<feature type="transmembrane region" description="Helical" evidence="5">
    <location>
        <begin position="409"/>
        <end position="432"/>
    </location>
</feature>
<evidence type="ECO:0000256" key="2">
    <source>
        <dbReference type="ARBA" id="ARBA00022692"/>
    </source>
</evidence>
<feature type="transmembrane region" description="Helical" evidence="5">
    <location>
        <begin position="194"/>
        <end position="214"/>
    </location>
</feature>
<dbReference type="WBParaSite" id="Pan_g4014.t1">
    <property type="protein sequence ID" value="Pan_g4014.t1"/>
    <property type="gene ID" value="Pan_g4014"/>
</dbReference>
<proteinExistence type="predicted"/>
<dbReference type="SUPFAM" id="SSF103473">
    <property type="entry name" value="MFS general substrate transporter"/>
    <property type="match status" value="1"/>
</dbReference>
<feature type="transmembrane region" description="Helical" evidence="5">
    <location>
        <begin position="135"/>
        <end position="155"/>
    </location>
</feature>
<dbReference type="PANTHER" id="PTHR23507:SF1">
    <property type="entry name" value="FI18259P1-RELATED"/>
    <property type="match status" value="1"/>
</dbReference>
<evidence type="ECO:0000256" key="3">
    <source>
        <dbReference type="ARBA" id="ARBA00022989"/>
    </source>
</evidence>
<dbReference type="AlphaFoldDB" id="A0A7E4VW54"/>
<dbReference type="InterPro" id="IPR011701">
    <property type="entry name" value="MFS"/>
</dbReference>
<evidence type="ECO:0000313" key="7">
    <source>
        <dbReference type="WBParaSite" id="Pan_g4014.t1"/>
    </source>
</evidence>
<protein>
    <submittedName>
        <fullName evidence="7">MFS domain-containing protein</fullName>
    </submittedName>
</protein>
<feature type="transmembrane region" description="Helical" evidence="5">
    <location>
        <begin position="69"/>
        <end position="90"/>
    </location>
</feature>